<dbReference type="Proteomes" id="UP000693970">
    <property type="component" value="Unassembled WGS sequence"/>
</dbReference>
<comment type="caution">
    <text evidence="1">The sequence shown here is derived from an EMBL/GenBank/DDBJ whole genome shotgun (WGS) entry which is preliminary data.</text>
</comment>
<gene>
    <name evidence="1" type="ORF">IV203_036955</name>
</gene>
<protein>
    <submittedName>
        <fullName evidence="1">Uncharacterized protein</fullName>
    </submittedName>
</protein>
<reference evidence="1" key="2">
    <citation type="submission" date="2021-04" db="EMBL/GenBank/DDBJ databases">
        <authorList>
            <person name="Podell S."/>
        </authorList>
    </citation>
    <scope>NUCLEOTIDE SEQUENCE</scope>
    <source>
        <strain evidence="1">Hildebrandi</strain>
    </source>
</reference>
<organism evidence="1 2">
    <name type="scientific">Nitzschia inconspicua</name>
    <dbReference type="NCBI Taxonomy" id="303405"/>
    <lineage>
        <taxon>Eukaryota</taxon>
        <taxon>Sar</taxon>
        <taxon>Stramenopiles</taxon>
        <taxon>Ochrophyta</taxon>
        <taxon>Bacillariophyta</taxon>
        <taxon>Bacillariophyceae</taxon>
        <taxon>Bacillariophycidae</taxon>
        <taxon>Bacillariales</taxon>
        <taxon>Bacillariaceae</taxon>
        <taxon>Nitzschia</taxon>
    </lineage>
</organism>
<reference evidence="1" key="1">
    <citation type="journal article" date="2021" name="Sci. Rep.">
        <title>Diploid genomic architecture of Nitzschia inconspicua, an elite biomass production diatom.</title>
        <authorList>
            <person name="Oliver A."/>
            <person name="Podell S."/>
            <person name="Pinowska A."/>
            <person name="Traller J.C."/>
            <person name="Smith S.R."/>
            <person name="McClure R."/>
            <person name="Beliaev A."/>
            <person name="Bohutskyi P."/>
            <person name="Hill E.A."/>
            <person name="Rabines A."/>
            <person name="Zheng H."/>
            <person name="Allen L.Z."/>
            <person name="Kuo A."/>
            <person name="Grigoriev I.V."/>
            <person name="Allen A.E."/>
            <person name="Hazlebeck D."/>
            <person name="Allen E.E."/>
        </authorList>
    </citation>
    <scope>NUCLEOTIDE SEQUENCE</scope>
    <source>
        <strain evidence="1">Hildebrandi</strain>
    </source>
</reference>
<sequence>MGQSLQWMSNSELVGEEGYATTMTCRRNRLPKNALALAVAVAYDIYKECLTETAAQEYWQLTDLEKKRNKPLFFFDFRDKLSQ</sequence>
<dbReference type="OrthoDB" id="49726at2759"/>
<keyword evidence="2" id="KW-1185">Reference proteome</keyword>
<proteinExistence type="predicted"/>
<accession>A0A9K3LHN5</accession>
<evidence type="ECO:0000313" key="1">
    <source>
        <dbReference type="EMBL" id="KAG7361854.1"/>
    </source>
</evidence>
<dbReference type="AlphaFoldDB" id="A0A9K3LHN5"/>
<name>A0A9K3LHN5_9STRA</name>
<evidence type="ECO:0000313" key="2">
    <source>
        <dbReference type="Proteomes" id="UP000693970"/>
    </source>
</evidence>
<dbReference type="EMBL" id="JAGRRH010000013">
    <property type="protein sequence ID" value="KAG7361854.1"/>
    <property type="molecule type" value="Genomic_DNA"/>
</dbReference>